<evidence type="ECO:0000313" key="2">
    <source>
        <dbReference type="EnsemblPlants" id="Pp3c21_15751V3.1"/>
    </source>
</evidence>
<organism evidence="1">
    <name type="scientific">Physcomitrium patens</name>
    <name type="common">Spreading-leaved earth moss</name>
    <name type="synonym">Physcomitrella patens</name>
    <dbReference type="NCBI Taxonomy" id="3218"/>
    <lineage>
        <taxon>Eukaryota</taxon>
        <taxon>Viridiplantae</taxon>
        <taxon>Streptophyta</taxon>
        <taxon>Embryophyta</taxon>
        <taxon>Bryophyta</taxon>
        <taxon>Bryophytina</taxon>
        <taxon>Bryopsida</taxon>
        <taxon>Funariidae</taxon>
        <taxon>Funariales</taxon>
        <taxon>Funariaceae</taxon>
        <taxon>Physcomitrium</taxon>
    </lineage>
</organism>
<dbReference type="AlphaFoldDB" id="A0A2K1IS65"/>
<dbReference type="Proteomes" id="UP000006727">
    <property type="component" value="Chromosome 21"/>
</dbReference>
<gene>
    <name evidence="1" type="ORF">PHYPA_026237</name>
</gene>
<proteinExistence type="predicted"/>
<dbReference type="EMBL" id="ABEU02000021">
    <property type="protein sequence ID" value="PNR32112.1"/>
    <property type="molecule type" value="Genomic_DNA"/>
</dbReference>
<reference evidence="1 3" key="1">
    <citation type="journal article" date="2008" name="Science">
        <title>The Physcomitrella genome reveals evolutionary insights into the conquest of land by plants.</title>
        <authorList>
            <person name="Rensing S."/>
            <person name="Lang D."/>
            <person name="Zimmer A."/>
            <person name="Terry A."/>
            <person name="Salamov A."/>
            <person name="Shapiro H."/>
            <person name="Nishiyama T."/>
            <person name="Perroud P.-F."/>
            <person name="Lindquist E."/>
            <person name="Kamisugi Y."/>
            <person name="Tanahashi T."/>
            <person name="Sakakibara K."/>
            <person name="Fujita T."/>
            <person name="Oishi K."/>
            <person name="Shin-I T."/>
            <person name="Kuroki Y."/>
            <person name="Toyoda A."/>
            <person name="Suzuki Y."/>
            <person name="Hashimoto A."/>
            <person name="Yamaguchi K."/>
            <person name="Sugano A."/>
            <person name="Kohara Y."/>
            <person name="Fujiyama A."/>
            <person name="Anterola A."/>
            <person name="Aoki S."/>
            <person name="Ashton N."/>
            <person name="Barbazuk W.B."/>
            <person name="Barker E."/>
            <person name="Bennetzen J."/>
            <person name="Bezanilla M."/>
            <person name="Blankenship R."/>
            <person name="Cho S.H."/>
            <person name="Dutcher S."/>
            <person name="Estelle M."/>
            <person name="Fawcett J.A."/>
            <person name="Gundlach H."/>
            <person name="Hanada K."/>
            <person name="Heyl A."/>
            <person name="Hicks K.A."/>
            <person name="Hugh J."/>
            <person name="Lohr M."/>
            <person name="Mayer K."/>
            <person name="Melkozernov A."/>
            <person name="Murata T."/>
            <person name="Nelson D."/>
            <person name="Pils B."/>
            <person name="Prigge M."/>
            <person name="Reiss B."/>
            <person name="Renner T."/>
            <person name="Rombauts S."/>
            <person name="Rushton P."/>
            <person name="Sanderfoot A."/>
            <person name="Schween G."/>
            <person name="Shiu S.-H."/>
            <person name="Stueber K."/>
            <person name="Theodoulou F.L."/>
            <person name="Tu H."/>
            <person name="Van de Peer Y."/>
            <person name="Verrier P.J."/>
            <person name="Waters E."/>
            <person name="Wood A."/>
            <person name="Yang L."/>
            <person name="Cove D."/>
            <person name="Cuming A."/>
            <person name="Hasebe M."/>
            <person name="Lucas S."/>
            <person name="Mishler D.B."/>
            <person name="Reski R."/>
            <person name="Grigoriev I."/>
            <person name="Quatrano R.S."/>
            <person name="Boore J.L."/>
        </authorList>
    </citation>
    <scope>NUCLEOTIDE SEQUENCE [LARGE SCALE GENOMIC DNA]</scope>
    <source>
        <strain evidence="2 3">cv. Gransden 2004</strain>
    </source>
</reference>
<evidence type="ECO:0000313" key="1">
    <source>
        <dbReference type="EMBL" id="PNR32112.1"/>
    </source>
</evidence>
<accession>A0A2K1IS65</accession>
<sequence>MVLFFIPTAVHFQKTVFAGRCMKEVIAQGSGETALIRISNSSTTTSTPSGCDAS</sequence>
<evidence type="ECO:0000313" key="3">
    <source>
        <dbReference type="Proteomes" id="UP000006727"/>
    </source>
</evidence>
<reference evidence="1 3" key="2">
    <citation type="journal article" date="2018" name="Plant J.">
        <title>The Physcomitrella patens chromosome-scale assembly reveals moss genome structure and evolution.</title>
        <authorList>
            <person name="Lang D."/>
            <person name="Ullrich K.K."/>
            <person name="Murat F."/>
            <person name="Fuchs J."/>
            <person name="Jenkins J."/>
            <person name="Haas F.B."/>
            <person name="Piednoel M."/>
            <person name="Gundlach H."/>
            <person name="Van Bel M."/>
            <person name="Meyberg R."/>
            <person name="Vives C."/>
            <person name="Morata J."/>
            <person name="Symeonidi A."/>
            <person name="Hiss M."/>
            <person name="Muchero W."/>
            <person name="Kamisugi Y."/>
            <person name="Saleh O."/>
            <person name="Blanc G."/>
            <person name="Decker E.L."/>
            <person name="van Gessel N."/>
            <person name="Grimwood J."/>
            <person name="Hayes R.D."/>
            <person name="Graham S.W."/>
            <person name="Gunter L.E."/>
            <person name="McDaniel S.F."/>
            <person name="Hoernstein S.N.W."/>
            <person name="Larsson A."/>
            <person name="Li F.W."/>
            <person name="Perroud P.F."/>
            <person name="Phillips J."/>
            <person name="Ranjan P."/>
            <person name="Rokshar D.S."/>
            <person name="Rothfels C.J."/>
            <person name="Schneider L."/>
            <person name="Shu S."/>
            <person name="Stevenson D.W."/>
            <person name="Thummler F."/>
            <person name="Tillich M."/>
            <person name="Villarreal Aguilar J.C."/>
            <person name="Widiez T."/>
            <person name="Wong G.K."/>
            <person name="Wymore A."/>
            <person name="Zhang Y."/>
            <person name="Zimmer A.D."/>
            <person name="Quatrano R.S."/>
            <person name="Mayer K.F.X."/>
            <person name="Goodstein D."/>
            <person name="Casacuberta J.M."/>
            <person name="Vandepoele K."/>
            <person name="Reski R."/>
            <person name="Cuming A.C."/>
            <person name="Tuskan G.A."/>
            <person name="Maumus F."/>
            <person name="Salse J."/>
            <person name="Schmutz J."/>
            <person name="Rensing S.A."/>
        </authorList>
    </citation>
    <scope>NUCLEOTIDE SEQUENCE [LARGE SCALE GENOMIC DNA]</scope>
    <source>
        <strain evidence="2 3">cv. Gransden 2004</strain>
    </source>
</reference>
<dbReference type="InParanoid" id="A0A2K1IS65"/>
<name>A0A2K1IS65_PHYPA</name>
<protein>
    <submittedName>
        <fullName evidence="1 2">Uncharacterized protein</fullName>
    </submittedName>
</protein>
<reference evidence="2" key="3">
    <citation type="submission" date="2020-12" db="UniProtKB">
        <authorList>
            <consortium name="EnsemblPlants"/>
        </authorList>
    </citation>
    <scope>IDENTIFICATION</scope>
</reference>
<dbReference type="Gramene" id="Pp3c21_15751V3.1">
    <property type="protein sequence ID" value="Pp3c21_15751V3.1"/>
    <property type="gene ID" value="Pp3c21_15751"/>
</dbReference>
<keyword evidence="3" id="KW-1185">Reference proteome</keyword>
<dbReference type="EnsemblPlants" id="Pp3c21_15751V3.1">
    <property type="protein sequence ID" value="Pp3c21_15751V3.1"/>
    <property type="gene ID" value="Pp3c21_15751"/>
</dbReference>